<feature type="transmembrane region" description="Helical" evidence="6">
    <location>
        <begin position="212"/>
        <end position="235"/>
    </location>
</feature>
<organism evidence="8 9">
    <name type="scientific">Halarchaeum acidiphilum MH1-52-1</name>
    <dbReference type="NCBI Taxonomy" id="1261545"/>
    <lineage>
        <taxon>Archaea</taxon>
        <taxon>Methanobacteriati</taxon>
        <taxon>Methanobacteriota</taxon>
        <taxon>Stenosarchaea group</taxon>
        <taxon>Halobacteria</taxon>
        <taxon>Halobacteriales</taxon>
        <taxon>Halobacteriaceae</taxon>
    </lineage>
</organism>
<dbReference type="Proteomes" id="UP000016986">
    <property type="component" value="Unassembled WGS sequence"/>
</dbReference>
<dbReference type="SUPFAM" id="SSF103473">
    <property type="entry name" value="MFS general substrate transporter"/>
    <property type="match status" value="1"/>
</dbReference>
<evidence type="ECO:0000256" key="4">
    <source>
        <dbReference type="ARBA" id="ARBA00022989"/>
    </source>
</evidence>
<keyword evidence="2" id="KW-1003">Cell membrane</keyword>
<feature type="transmembrane region" description="Helical" evidence="6">
    <location>
        <begin position="135"/>
        <end position="156"/>
    </location>
</feature>
<feature type="domain" description="Major facilitator superfamily (MFS) profile" evidence="7">
    <location>
        <begin position="11"/>
        <end position="388"/>
    </location>
</feature>
<feature type="transmembrane region" description="Helical" evidence="6">
    <location>
        <begin position="43"/>
        <end position="60"/>
    </location>
</feature>
<evidence type="ECO:0000313" key="9">
    <source>
        <dbReference type="Proteomes" id="UP000016986"/>
    </source>
</evidence>
<dbReference type="EMBL" id="BATA01000035">
    <property type="protein sequence ID" value="GAD52782.1"/>
    <property type="molecule type" value="Genomic_DNA"/>
</dbReference>
<accession>U2YVI8</accession>
<keyword evidence="9" id="KW-1185">Reference proteome</keyword>
<sequence length="389" mass="39626">MAPDRTDARRLLLVLSAGWFALQVGRLAVSPLLPTISGDLGLSPTAAGAVVSVLWGAYALAQYPGGRFSDALSPPTVLVPSLCVLVVGFAGLSVANGLPVLVGSAAVVGVGAGLFPSTARTHLGDVFAGNEGRALGLHIGAGDVGGVVAAGLAALVVAHADWHLAFAPVALALACCAWALHRVRLREYVRATVSLDVLPTARRVLGDADVRLLLAAYTLYAFVWEAIAGFLPTFLRVGKGYSPLVASVGFAVLFGAGAIVKPTAGELGDRFPRYAVAPATLLLGAFAVALVVVAPAPIVAVIGVLLVAAGVMAYSPVMQAYLMSVFPDDSTAGDFGMLRTIYLSVGALGSTYVGFVAEHASYALAFWGLAACLVAAAALVVIVAQRSRP</sequence>
<comment type="subcellular location">
    <subcellularLocation>
        <location evidence="1">Cell membrane</location>
        <topology evidence="1">Multi-pass membrane protein</topology>
    </subcellularLocation>
</comment>
<dbReference type="eggNOG" id="arCOG00130">
    <property type="taxonomic scope" value="Archaea"/>
</dbReference>
<dbReference type="Gene3D" id="1.20.1250.20">
    <property type="entry name" value="MFS general substrate transporter like domains"/>
    <property type="match status" value="2"/>
</dbReference>
<dbReference type="InterPro" id="IPR036259">
    <property type="entry name" value="MFS_trans_sf"/>
</dbReference>
<dbReference type="OrthoDB" id="29061at2157"/>
<gene>
    <name evidence="8" type="ORF">MBEHAL_1542</name>
</gene>
<dbReference type="PANTHER" id="PTHR43124:SF3">
    <property type="entry name" value="CHLORAMPHENICOL EFFLUX PUMP RV0191"/>
    <property type="match status" value="1"/>
</dbReference>
<reference evidence="8 9" key="1">
    <citation type="submission" date="2013-09" db="EMBL/GenBank/DDBJ databases">
        <title>Whole genome sequencing of Halarchaeum acidiphilum strain MH1-52-1.</title>
        <authorList>
            <person name="Shimane Y."/>
            <person name="Minegishi H."/>
            <person name="Nishi S."/>
            <person name="Echigo A."/>
            <person name="Shuto A."/>
            <person name="Konishi M."/>
            <person name="Ito T."/>
            <person name="Ohkuma M."/>
            <person name="Ohta Y."/>
            <person name="Nagano Y."/>
            <person name="Tsubouchi T."/>
            <person name="Mori K."/>
            <person name="Usui K."/>
            <person name="Kamekura M."/>
            <person name="Usami R."/>
            <person name="Takaki Y."/>
            <person name="Hatada Y."/>
        </authorList>
    </citation>
    <scope>NUCLEOTIDE SEQUENCE [LARGE SCALE GENOMIC DNA]</scope>
    <source>
        <strain evidence="8 9">JCM 16109</strain>
    </source>
</reference>
<dbReference type="InterPro" id="IPR050189">
    <property type="entry name" value="MFS_Efflux_Transporters"/>
</dbReference>
<feature type="transmembrane region" description="Helical" evidence="6">
    <location>
        <begin position="98"/>
        <end position="115"/>
    </location>
</feature>
<evidence type="ECO:0000256" key="6">
    <source>
        <dbReference type="SAM" id="Phobius"/>
    </source>
</evidence>
<evidence type="ECO:0000259" key="7">
    <source>
        <dbReference type="PROSITE" id="PS50850"/>
    </source>
</evidence>
<keyword evidence="4 6" id="KW-1133">Transmembrane helix</keyword>
<feature type="transmembrane region" description="Helical" evidence="6">
    <location>
        <begin position="363"/>
        <end position="384"/>
    </location>
</feature>
<feature type="transmembrane region" description="Helical" evidence="6">
    <location>
        <begin position="162"/>
        <end position="180"/>
    </location>
</feature>
<feature type="transmembrane region" description="Helical" evidence="6">
    <location>
        <begin position="338"/>
        <end position="357"/>
    </location>
</feature>
<keyword evidence="5 6" id="KW-0472">Membrane</keyword>
<feature type="transmembrane region" description="Helical" evidence="6">
    <location>
        <begin position="241"/>
        <end position="260"/>
    </location>
</feature>
<dbReference type="InterPro" id="IPR020846">
    <property type="entry name" value="MFS_dom"/>
</dbReference>
<evidence type="ECO:0000313" key="8">
    <source>
        <dbReference type="EMBL" id="GAD52782.1"/>
    </source>
</evidence>
<comment type="caution">
    <text evidence="8">The sequence shown here is derived from an EMBL/GenBank/DDBJ whole genome shotgun (WGS) entry which is preliminary data.</text>
</comment>
<keyword evidence="3 6" id="KW-0812">Transmembrane</keyword>
<evidence type="ECO:0000256" key="1">
    <source>
        <dbReference type="ARBA" id="ARBA00004651"/>
    </source>
</evidence>
<dbReference type="GO" id="GO:0022857">
    <property type="term" value="F:transmembrane transporter activity"/>
    <property type="evidence" value="ECO:0007669"/>
    <property type="project" value="InterPro"/>
</dbReference>
<feature type="transmembrane region" description="Helical" evidence="6">
    <location>
        <begin position="72"/>
        <end position="92"/>
    </location>
</feature>
<feature type="transmembrane region" description="Helical" evidence="6">
    <location>
        <begin position="298"/>
        <end position="317"/>
    </location>
</feature>
<evidence type="ECO:0000256" key="2">
    <source>
        <dbReference type="ARBA" id="ARBA00022475"/>
    </source>
</evidence>
<dbReference type="Pfam" id="PF07690">
    <property type="entry name" value="MFS_1"/>
    <property type="match status" value="1"/>
</dbReference>
<proteinExistence type="predicted"/>
<evidence type="ECO:0000256" key="5">
    <source>
        <dbReference type="ARBA" id="ARBA00023136"/>
    </source>
</evidence>
<dbReference type="PROSITE" id="PS50850">
    <property type="entry name" value="MFS"/>
    <property type="match status" value="1"/>
</dbReference>
<name>U2YVI8_9EURY</name>
<dbReference type="RefSeq" id="WP_021780250.1">
    <property type="nucleotide sequence ID" value="NZ_BATA01000035.1"/>
</dbReference>
<dbReference type="PANTHER" id="PTHR43124">
    <property type="entry name" value="PURINE EFFLUX PUMP PBUE"/>
    <property type="match status" value="1"/>
</dbReference>
<dbReference type="GO" id="GO:0005886">
    <property type="term" value="C:plasma membrane"/>
    <property type="evidence" value="ECO:0007669"/>
    <property type="project" value="UniProtKB-SubCell"/>
</dbReference>
<dbReference type="InterPro" id="IPR011701">
    <property type="entry name" value="MFS"/>
</dbReference>
<evidence type="ECO:0000256" key="3">
    <source>
        <dbReference type="ARBA" id="ARBA00022692"/>
    </source>
</evidence>
<dbReference type="AlphaFoldDB" id="U2YVI8"/>
<protein>
    <recommendedName>
        <fullName evidence="7">Major facilitator superfamily (MFS) profile domain-containing protein</fullName>
    </recommendedName>
</protein>
<feature type="transmembrane region" description="Helical" evidence="6">
    <location>
        <begin position="272"/>
        <end position="292"/>
    </location>
</feature>